<evidence type="ECO:0000313" key="3">
    <source>
        <dbReference type="EMBL" id="BBB93275.1"/>
    </source>
</evidence>
<sequence length="84" mass="9041">MICNSLPVMRLKPGDKATIVQILGSDEGSLRKLAAFGILPGTEIEVLQIFPAYIFKVGYTQVALDLAAVKGIIVDNVVQKAQKI</sequence>
<dbReference type="InterPro" id="IPR008988">
    <property type="entry name" value="Transcriptional_repressor_C"/>
</dbReference>
<name>A0A348AQC7_9FIRM</name>
<gene>
    <name evidence="3" type="ORF">MAMMFC1_03987</name>
</gene>
<dbReference type="RefSeq" id="WP_232035565.1">
    <property type="nucleotide sequence ID" value="NZ_AP018449.1"/>
</dbReference>
<dbReference type="InterPro" id="IPR007167">
    <property type="entry name" value="Fe-transptr_FeoA-like"/>
</dbReference>
<proteinExistence type="predicted"/>
<evidence type="ECO:0000313" key="4">
    <source>
        <dbReference type="Proteomes" id="UP000276437"/>
    </source>
</evidence>
<dbReference type="Proteomes" id="UP000276437">
    <property type="component" value="Chromosome"/>
</dbReference>
<dbReference type="Gene3D" id="2.30.30.90">
    <property type="match status" value="1"/>
</dbReference>
<evidence type="ECO:0000256" key="1">
    <source>
        <dbReference type="ARBA" id="ARBA00023004"/>
    </source>
</evidence>
<dbReference type="GO" id="GO:0046914">
    <property type="term" value="F:transition metal ion binding"/>
    <property type="evidence" value="ECO:0007669"/>
    <property type="project" value="InterPro"/>
</dbReference>
<dbReference type="Pfam" id="PF04023">
    <property type="entry name" value="FeoA"/>
    <property type="match status" value="1"/>
</dbReference>
<dbReference type="KEGG" id="mana:MAMMFC1_03987"/>
<evidence type="ECO:0000259" key="2">
    <source>
        <dbReference type="SMART" id="SM00899"/>
    </source>
</evidence>
<dbReference type="SMART" id="SM00899">
    <property type="entry name" value="FeoA"/>
    <property type="match status" value="1"/>
</dbReference>
<accession>A0A348AQC7</accession>
<dbReference type="InterPro" id="IPR038157">
    <property type="entry name" value="FeoA_core_dom"/>
</dbReference>
<protein>
    <submittedName>
        <fullName evidence="3">FeoA domain protein</fullName>
    </submittedName>
</protein>
<dbReference type="EMBL" id="AP018449">
    <property type="protein sequence ID" value="BBB93275.1"/>
    <property type="molecule type" value="Genomic_DNA"/>
</dbReference>
<keyword evidence="4" id="KW-1185">Reference proteome</keyword>
<reference evidence="3 4" key="1">
    <citation type="journal article" date="2018" name="Int. J. Syst. Evol. Microbiol.">
        <title>Methylomusa anaerophila gen. nov., sp. nov., an anaerobic methanol-utilizing bacterium isolated from a microbial fuel cell.</title>
        <authorList>
            <person name="Amano N."/>
            <person name="Yamamuro A."/>
            <person name="Miyahara M."/>
            <person name="Kouzuma A."/>
            <person name="Abe T."/>
            <person name="Watanabe K."/>
        </authorList>
    </citation>
    <scope>NUCLEOTIDE SEQUENCE [LARGE SCALE GENOMIC DNA]</scope>
    <source>
        <strain evidence="3 4">MMFC1</strain>
    </source>
</reference>
<feature type="domain" description="Ferrous iron transporter FeoA-like" evidence="2">
    <location>
        <begin position="6"/>
        <end position="76"/>
    </location>
</feature>
<keyword evidence="1" id="KW-0408">Iron</keyword>
<dbReference type="AlphaFoldDB" id="A0A348AQC7"/>
<dbReference type="SUPFAM" id="SSF50037">
    <property type="entry name" value="C-terminal domain of transcriptional repressors"/>
    <property type="match status" value="1"/>
</dbReference>
<organism evidence="3 4">
    <name type="scientific">Methylomusa anaerophila</name>
    <dbReference type="NCBI Taxonomy" id="1930071"/>
    <lineage>
        <taxon>Bacteria</taxon>
        <taxon>Bacillati</taxon>
        <taxon>Bacillota</taxon>
        <taxon>Negativicutes</taxon>
        <taxon>Selenomonadales</taxon>
        <taxon>Sporomusaceae</taxon>
        <taxon>Methylomusa</taxon>
    </lineage>
</organism>